<evidence type="ECO:0000256" key="8">
    <source>
        <dbReference type="ARBA" id="ARBA00022801"/>
    </source>
</evidence>
<evidence type="ECO:0000256" key="3">
    <source>
        <dbReference type="ARBA" id="ARBA00022520"/>
    </source>
</evidence>
<keyword evidence="6 17" id="KW-0812">Transmembrane</keyword>
<dbReference type="Pfam" id="PF13365">
    <property type="entry name" value="Trypsin_2"/>
    <property type="match status" value="1"/>
</dbReference>
<feature type="compositionally biased region" description="Basic residues" evidence="16">
    <location>
        <begin position="645"/>
        <end position="665"/>
    </location>
</feature>
<feature type="transmembrane region" description="Helical" evidence="17">
    <location>
        <begin position="294"/>
        <end position="319"/>
    </location>
</feature>
<evidence type="ECO:0000256" key="16">
    <source>
        <dbReference type="SAM" id="MobiDB-lite"/>
    </source>
</evidence>
<reference evidence="18" key="1">
    <citation type="journal article" date="2011" name="J. Virol.">
        <title>The fecal viral flora of california sea lions.</title>
        <authorList>
            <person name="Li L."/>
            <person name="Shan T."/>
            <person name="Wang C."/>
            <person name="Cote C."/>
            <person name="Kolman J."/>
            <person name="Onions D."/>
            <person name="Gulland F.M."/>
            <person name="Delwart E."/>
        </authorList>
    </citation>
    <scope>NUCLEOTIDE SEQUENCE</scope>
    <source>
        <strain evidence="18">1234</strain>
    </source>
</reference>
<name>G1JYV0_9VIRU</name>
<organism evidence="18">
    <name type="scientific">California sea lion astrovirus 9</name>
    <dbReference type="NCBI Taxonomy" id="1073958"/>
    <lineage>
        <taxon>Viruses</taxon>
        <taxon>Riboviria</taxon>
        <taxon>Orthornavirae</taxon>
        <taxon>Pisuviricota</taxon>
        <taxon>Stelpaviricetes</taxon>
        <taxon>Stellavirales</taxon>
        <taxon>Astroviridae</taxon>
    </lineage>
</organism>
<evidence type="ECO:0000256" key="2">
    <source>
        <dbReference type="ARBA" id="ARBA00011245"/>
    </source>
</evidence>
<comment type="subcellular location">
    <subcellularLocation>
        <location evidence="1">Host membrane</location>
        <topology evidence="1">Multi-pass membrane protein</topology>
    </subcellularLocation>
</comment>
<dbReference type="GO" id="GO:0075523">
    <property type="term" value="P:viral translational frameshifting"/>
    <property type="evidence" value="ECO:0007669"/>
    <property type="project" value="UniProtKB-KW"/>
</dbReference>
<keyword evidence="8" id="KW-0378">Hydrolase</keyword>
<keyword evidence="5" id="KW-0645">Protease</keyword>
<comment type="catalytic activity">
    <reaction evidence="15">
        <text>RNA(n) + a ribonucleoside 5'-triphosphate = RNA(n+1) + diphosphate</text>
        <dbReference type="Rhea" id="RHEA:21248"/>
        <dbReference type="Rhea" id="RHEA-COMP:14527"/>
        <dbReference type="Rhea" id="RHEA-COMP:17342"/>
        <dbReference type="ChEBI" id="CHEBI:33019"/>
        <dbReference type="ChEBI" id="CHEBI:61557"/>
        <dbReference type="ChEBI" id="CHEBI:140395"/>
    </reaction>
</comment>
<evidence type="ECO:0000256" key="11">
    <source>
        <dbReference type="ARBA" id="ARBA00022953"/>
    </source>
</evidence>
<proteinExistence type="predicted"/>
<keyword evidence="7" id="KW-0688">Ribosomal frameshifting</keyword>
<accession>G1JYV0</accession>
<evidence type="ECO:0000256" key="7">
    <source>
        <dbReference type="ARBA" id="ARBA00022758"/>
    </source>
</evidence>
<evidence type="ECO:0000256" key="13">
    <source>
        <dbReference type="ARBA" id="ARBA00023136"/>
    </source>
</evidence>
<dbReference type="InterPro" id="IPR009003">
    <property type="entry name" value="Peptidase_S1_PA"/>
</dbReference>
<feature type="region of interest" description="Disordered" evidence="16">
    <location>
        <begin position="867"/>
        <end position="888"/>
    </location>
</feature>
<dbReference type="InterPro" id="IPR045835">
    <property type="entry name" value="Astro_1A"/>
</dbReference>
<evidence type="ECO:0000256" key="17">
    <source>
        <dbReference type="SAM" id="Phobius"/>
    </source>
</evidence>
<keyword evidence="13 17" id="KW-0472">Membrane</keyword>
<evidence type="ECO:0000256" key="1">
    <source>
        <dbReference type="ARBA" id="ARBA00004301"/>
    </source>
</evidence>
<comment type="subunit">
    <text evidence="2">Monomer.</text>
</comment>
<dbReference type="GO" id="GO:0033644">
    <property type="term" value="C:host cell membrane"/>
    <property type="evidence" value="ECO:0007669"/>
    <property type="project" value="UniProtKB-SubCell"/>
</dbReference>
<dbReference type="Pfam" id="PF19414">
    <property type="entry name" value="Astro_p19"/>
    <property type="match status" value="1"/>
</dbReference>
<dbReference type="Gene3D" id="2.40.10.10">
    <property type="entry name" value="Trypsin-like serine proteases"/>
    <property type="match status" value="2"/>
</dbReference>
<dbReference type="InterPro" id="IPR045833">
    <property type="entry name" value="Astro_p19"/>
</dbReference>
<evidence type="ECO:0000256" key="10">
    <source>
        <dbReference type="ARBA" id="ARBA00022870"/>
    </source>
</evidence>
<dbReference type="GO" id="GO:0006508">
    <property type="term" value="P:proteolysis"/>
    <property type="evidence" value="ECO:0007669"/>
    <property type="project" value="UniProtKB-KW"/>
</dbReference>
<dbReference type="GO" id="GO:0070008">
    <property type="term" value="F:serine-type exopeptidase activity"/>
    <property type="evidence" value="ECO:0007669"/>
    <property type="project" value="InterPro"/>
</dbReference>
<protein>
    <submittedName>
        <fullName evidence="18">Nonstructural protein</fullName>
    </submittedName>
</protein>
<feature type="region of interest" description="Disordered" evidence="16">
    <location>
        <begin position="641"/>
        <end position="665"/>
    </location>
</feature>
<feature type="transmembrane region" description="Helical" evidence="17">
    <location>
        <begin position="149"/>
        <end position="168"/>
    </location>
</feature>
<comment type="function">
    <text evidence="14">Responsible for the cleavage of the polyprotein into functional products.</text>
</comment>
<evidence type="ECO:0000256" key="5">
    <source>
        <dbReference type="ARBA" id="ARBA00022670"/>
    </source>
</evidence>
<dbReference type="EMBL" id="JN420356">
    <property type="protein sequence ID" value="AEM37629.1"/>
    <property type="molecule type" value="Genomic_RNA"/>
</dbReference>
<keyword evidence="10" id="KW-1043">Host membrane</keyword>
<dbReference type="InterPro" id="IPR045836">
    <property type="entry name" value="Astro_VPg"/>
</dbReference>
<evidence type="ECO:0000256" key="4">
    <source>
        <dbReference type="ARBA" id="ARBA00022553"/>
    </source>
</evidence>
<feature type="compositionally biased region" description="Basic residues" evidence="16">
    <location>
        <begin position="867"/>
        <end position="879"/>
    </location>
</feature>
<dbReference type="InterPro" id="IPR022068">
    <property type="entry name" value="Mamastrovirus_p20"/>
</dbReference>
<feature type="transmembrane region" description="Helical" evidence="17">
    <location>
        <begin position="267"/>
        <end position="288"/>
    </location>
</feature>
<keyword evidence="9" id="KW-0720">Serine protease</keyword>
<evidence type="ECO:0000256" key="6">
    <source>
        <dbReference type="ARBA" id="ARBA00022692"/>
    </source>
</evidence>
<dbReference type="Pfam" id="PF19415">
    <property type="entry name" value="Astro_1A"/>
    <property type="match status" value="1"/>
</dbReference>
<keyword evidence="11" id="KW-0693">Viral RNA replication</keyword>
<evidence type="ECO:0000313" key="18">
    <source>
        <dbReference type="EMBL" id="AEM37629.1"/>
    </source>
</evidence>
<dbReference type="Pfam" id="PF12285">
    <property type="entry name" value="Astrovir_pp_1"/>
    <property type="match status" value="1"/>
</dbReference>
<dbReference type="InterPro" id="IPR043504">
    <property type="entry name" value="Peptidase_S1_PA_chymotrypsin"/>
</dbReference>
<keyword evidence="12 17" id="KW-1133">Transmembrane helix</keyword>
<evidence type="ECO:0000256" key="14">
    <source>
        <dbReference type="ARBA" id="ARBA00045910"/>
    </source>
</evidence>
<keyword evidence="3" id="KW-0191">Covalent protein-RNA linkage</keyword>
<evidence type="ECO:0000256" key="12">
    <source>
        <dbReference type="ARBA" id="ARBA00022989"/>
    </source>
</evidence>
<evidence type="ECO:0000256" key="9">
    <source>
        <dbReference type="ARBA" id="ARBA00022825"/>
    </source>
</evidence>
<dbReference type="GO" id="GO:0004252">
    <property type="term" value="F:serine-type endopeptidase activity"/>
    <property type="evidence" value="ECO:0007669"/>
    <property type="project" value="InterPro"/>
</dbReference>
<keyword evidence="4" id="KW-0597">Phosphoprotein</keyword>
<sequence length="888" mass="100420">MTSVKPFFFSDADEDMHFGSTMARRQMTSEMIDTLPGFEPGTPLHYDWVVRNLIFPTTNNDVLKRVVVITGGLRNGEYASFCFDRSWSRINDLRYADLLRYLRLFNRASSLKERLRISQEEKSTLILEHQLLRHEFERLRGNTQAPRRIPMWLILLAGLLVFLCLLPTTSAQSTGPFSPEAYRYWQSHMDYGVRLADEVAIRLKLALGNITVQDRIDAIKQILTMSFLPKFHWANKVLSFFHYWGGWNIFTIIMTTLTLLRSKNPVLDIMLLLAAHFSNWKLAVLPFIPGLTDTGIYMVIAVMFVYIFDPFLAITIAMVHFPLVGTFAATQSDWDLLQTLRSSGLVILATLLTHASLTLTGNSSYVFVVAITLRVFRLLTAAVTEKIELKDINGKVVGIIPTNIKTKVFSFAQKLKQLRNTVEGFYVIKPDAVCIIRVDGGMGTGFFLGNDIVTAAHVVGSNRVVEVDYMGIIYQARVRYTPEKDVSFITIPSDLRPKCRFKLAKDPDYSKVVVSAYVGEQFVVSTATGFPHGDTISYAMQTADGMSGAPVTDKCGRVLGVHQTNTGYTGGAVILRPEDVNPVKEMSEVERLRAELEALKAEKQDQAPTMAQCSFGEQDVINLIRTAMQREMQVLRDELNAQFSQKKKGKNKKGRGAVRRHAGKKGQKFLTEEEYKALLEKGLSREALLDLIESIIEERIGYPEWSDPEFSDDDDYEYDPRDWLMMQAKVCKAKQNTVPGVKAKDLIVPKPVTLAVVEEEQLPVATITTIEVKENKDFCQRWGPAPVWEDYDFDWTEEDAKNLIPANENMTKVDKIVLGAKINKVRTIIDRAIATSNYSDLSRAVYELDSYAWDMGLEGFLQLLQKKKKQEPKNGKRGLRNGPPKDTN</sequence>
<evidence type="ECO:0000256" key="15">
    <source>
        <dbReference type="ARBA" id="ARBA00047383"/>
    </source>
</evidence>
<dbReference type="Pfam" id="PF19416">
    <property type="entry name" value="Astro_VPg"/>
    <property type="match status" value="1"/>
</dbReference>
<feature type="transmembrane region" description="Helical" evidence="17">
    <location>
        <begin position="241"/>
        <end position="260"/>
    </location>
</feature>
<dbReference type="SUPFAM" id="SSF50494">
    <property type="entry name" value="Trypsin-like serine proteases"/>
    <property type="match status" value="1"/>
</dbReference>
<dbReference type="MEROPS" id="S01.109"/>